<protein>
    <recommendedName>
        <fullName evidence="4">Secreted protein</fullName>
    </recommendedName>
</protein>
<evidence type="ECO:0000256" key="1">
    <source>
        <dbReference type="SAM" id="MobiDB-lite"/>
    </source>
</evidence>
<feature type="compositionally biased region" description="Basic and acidic residues" evidence="1">
    <location>
        <begin position="67"/>
        <end position="80"/>
    </location>
</feature>
<evidence type="ECO:0000313" key="2">
    <source>
        <dbReference type="EMBL" id="GGN53658.1"/>
    </source>
</evidence>
<accession>A0ABQ2JU84</accession>
<sequence length="142" mass="14449">MMRKDTGAPRGSPTPRPHRIPLAVLMILAFLLGALASAPGAAAHAPAGPAATTAAGLPPAVKSGYDGSEKKAKREAERGQPRRTARTSVGVPHHTGRQLPPWRGGPVAPFTTLTSGAAVPGSSAKAAGRSVQLPVLHCVFLC</sequence>
<dbReference type="Proteomes" id="UP000600080">
    <property type="component" value="Unassembled WGS sequence"/>
</dbReference>
<gene>
    <name evidence="2" type="ORF">GCM10012285_45780</name>
</gene>
<evidence type="ECO:0008006" key="4">
    <source>
        <dbReference type="Google" id="ProtNLM"/>
    </source>
</evidence>
<feature type="compositionally biased region" description="Low complexity" evidence="1">
    <location>
        <begin position="41"/>
        <end position="60"/>
    </location>
</feature>
<organism evidence="2 3">
    <name type="scientific">Streptomyces kronopolitis</name>
    <dbReference type="NCBI Taxonomy" id="1612435"/>
    <lineage>
        <taxon>Bacteria</taxon>
        <taxon>Bacillati</taxon>
        <taxon>Actinomycetota</taxon>
        <taxon>Actinomycetes</taxon>
        <taxon>Kitasatosporales</taxon>
        <taxon>Streptomycetaceae</taxon>
        <taxon>Streptomyces</taxon>
    </lineage>
</organism>
<proteinExistence type="predicted"/>
<keyword evidence="3" id="KW-1185">Reference proteome</keyword>
<comment type="caution">
    <text evidence="2">The sequence shown here is derived from an EMBL/GenBank/DDBJ whole genome shotgun (WGS) entry which is preliminary data.</text>
</comment>
<feature type="region of interest" description="Disordered" evidence="1">
    <location>
        <begin position="41"/>
        <end position="106"/>
    </location>
</feature>
<reference evidence="3" key="1">
    <citation type="journal article" date="2019" name="Int. J. Syst. Evol. Microbiol.">
        <title>The Global Catalogue of Microorganisms (GCM) 10K type strain sequencing project: providing services to taxonomists for standard genome sequencing and annotation.</title>
        <authorList>
            <consortium name="The Broad Institute Genomics Platform"/>
            <consortium name="The Broad Institute Genome Sequencing Center for Infectious Disease"/>
            <person name="Wu L."/>
            <person name="Ma J."/>
        </authorList>
    </citation>
    <scope>NUCLEOTIDE SEQUENCE [LARGE SCALE GENOMIC DNA]</scope>
    <source>
        <strain evidence="3">CGMCC 4.7323</strain>
    </source>
</reference>
<evidence type="ECO:0000313" key="3">
    <source>
        <dbReference type="Proteomes" id="UP000600080"/>
    </source>
</evidence>
<name>A0ABQ2JU84_9ACTN</name>
<dbReference type="EMBL" id="BMND01000021">
    <property type="protein sequence ID" value="GGN53658.1"/>
    <property type="molecule type" value="Genomic_DNA"/>
</dbReference>